<dbReference type="EMBL" id="CP086355">
    <property type="protein sequence ID" value="UNI15486.1"/>
    <property type="molecule type" value="Genomic_DNA"/>
</dbReference>
<evidence type="ECO:0000313" key="3">
    <source>
        <dbReference type="Proteomes" id="UP000829364"/>
    </source>
</evidence>
<dbReference type="Proteomes" id="UP000829364">
    <property type="component" value="Chromosome 2"/>
</dbReference>
<name>A0A9Q8V8E5_9HYPO</name>
<dbReference type="GeneID" id="72063976"/>
<evidence type="ECO:0000256" key="1">
    <source>
        <dbReference type="SAM" id="MobiDB-lite"/>
    </source>
</evidence>
<dbReference type="RefSeq" id="XP_047838967.1">
    <property type="nucleotide sequence ID" value="XM_047982997.1"/>
</dbReference>
<accession>A0A9Q8V8E5</accession>
<gene>
    <name evidence="2" type="ORF">JDV02_002015</name>
</gene>
<sequence>MLTFCRFWVANRGGVAMSPVNEITKGRGVPEYAWTNLRRGLASAACLKTHGARNRRGWGHEKHCVMIHAQVRFMKMLIADGSGAEQAARTRVREGQGGGGTRPVSRPALLDEHGACKSASSTLQRPHTS</sequence>
<keyword evidence="3" id="KW-1185">Reference proteome</keyword>
<evidence type="ECO:0000313" key="2">
    <source>
        <dbReference type="EMBL" id="UNI15486.1"/>
    </source>
</evidence>
<feature type="compositionally biased region" description="Polar residues" evidence="1">
    <location>
        <begin position="118"/>
        <end position="129"/>
    </location>
</feature>
<organism evidence="2 3">
    <name type="scientific">Purpureocillium takamizusanense</name>
    <dbReference type="NCBI Taxonomy" id="2060973"/>
    <lineage>
        <taxon>Eukaryota</taxon>
        <taxon>Fungi</taxon>
        <taxon>Dikarya</taxon>
        <taxon>Ascomycota</taxon>
        <taxon>Pezizomycotina</taxon>
        <taxon>Sordariomycetes</taxon>
        <taxon>Hypocreomycetidae</taxon>
        <taxon>Hypocreales</taxon>
        <taxon>Ophiocordycipitaceae</taxon>
        <taxon>Purpureocillium</taxon>
    </lineage>
</organism>
<reference evidence="2" key="1">
    <citation type="submission" date="2021-11" db="EMBL/GenBank/DDBJ databases">
        <title>Purpureocillium_takamizusanense_genome.</title>
        <authorList>
            <person name="Nguyen N.-H."/>
        </authorList>
    </citation>
    <scope>NUCLEOTIDE SEQUENCE</scope>
    <source>
        <strain evidence="2">PT3</strain>
    </source>
</reference>
<proteinExistence type="predicted"/>
<dbReference type="KEGG" id="ptkz:JDV02_002015"/>
<dbReference type="AlphaFoldDB" id="A0A9Q8V8E5"/>
<feature type="region of interest" description="Disordered" evidence="1">
    <location>
        <begin position="84"/>
        <end position="129"/>
    </location>
</feature>
<protein>
    <submittedName>
        <fullName evidence="2">Uncharacterized protein</fullName>
    </submittedName>
</protein>